<dbReference type="GO" id="GO:0004519">
    <property type="term" value="F:endonuclease activity"/>
    <property type="evidence" value="ECO:0007669"/>
    <property type="project" value="InterPro"/>
</dbReference>
<dbReference type="InterPro" id="IPR002711">
    <property type="entry name" value="HNH"/>
</dbReference>
<accession>A0A4Q5LHQ9</accession>
<name>A0A4Q5LHQ9_9BACT</name>
<gene>
    <name evidence="2" type="ORF">EWM57_02455</name>
</gene>
<evidence type="ECO:0000313" key="3">
    <source>
        <dbReference type="Proteomes" id="UP000294155"/>
    </source>
</evidence>
<dbReference type="CDD" id="cd00085">
    <property type="entry name" value="HNHc"/>
    <property type="match status" value="1"/>
</dbReference>
<reference evidence="2 3" key="1">
    <citation type="submission" date="2019-02" db="EMBL/GenBank/DDBJ databases">
        <title>Bacterial novel species isolated from soil.</title>
        <authorList>
            <person name="Jung H.-Y."/>
        </authorList>
    </citation>
    <scope>NUCLEOTIDE SEQUENCE [LARGE SCALE GENOMIC DNA]</scope>
    <source>
        <strain evidence="2 3">1-3-3-3</strain>
    </source>
</reference>
<dbReference type="Gene3D" id="1.10.30.50">
    <property type="match status" value="1"/>
</dbReference>
<dbReference type="PANTHER" id="PTHR39639">
    <property type="entry name" value="CHROMOSOME 16, WHOLE GENOME SHOTGUN SEQUENCE"/>
    <property type="match status" value="1"/>
</dbReference>
<evidence type="ECO:0000313" key="2">
    <source>
        <dbReference type="EMBL" id="RYU83822.1"/>
    </source>
</evidence>
<dbReference type="GO" id="GO:0008270">
    <property type="term" value="F:zinc ion binding"/>
    <property type="evidence" value="ECO:0007669"/>
    <property type="project" value="InterPro"/>
</dbReference>
<dbReference type="RefSeq" id="WP_129919535.1">
    <property type="nucleotide sequence ID" value="NZ_SEWE01000003.1"/>
</dbReference>
<dbReference type="SMART" id="SM00507">
    <property type="entry name" value="HNHc"/>
    <property type="match status" value="1"/>
</dbReference>
<dbReference type="OrthoDB" id="9764212at2"/>
<dbReference type="Proteomes" id="UP000294155">
    <property type="component" value="Unassembled WGS sequence"/>
</dbReference>
<protein>
    <submittedName>
        <fullName evidence="2">DUF262 domain-containing protein</fullName>
    </submittedName>
</protein>
<proteinExistence type="predicted"/>
<organism evidence="2 3">
    <name type="scientific">Hymenobacter persicinus</name>
    <dbReference type="NCBI Taxonomy" id="2025506"/>
    <lineage>
        <taxon>Bacteria</taxon>
        <taxon>Pseudomonadati</taxon>
        <taxon>Bacteroidota</taxon>
        <taxon>Cytophagia</taxon>
        <taxon>Cytophagales</taxon>
        <taxon>Hymenobacteraceae</taxon>
        <taxon>Hymenobacter</taxon>
    </lineage>
</organism>
<dbReference type="PANTHER" id="PTHR39639:SF1">
    <property type="entry name" value="DUF262 DOMAIN-CONTAINING PROTEIN"/>
    <property type="match status" value="1"/>
</dbReference>
<dbReference type="Pfam" id="PF03235">
    <property type="entry name" value="GmrSD_N"/>
    <property type="match status" value="1"/>
</dbReference>
<keyword evidence="3" id="KW-1185">Reference proteome</keyword>
<feature type="domain" description="HNH nuclease" evidence="1">
    <location>
        <begin position="392"/>
        <end position="445"/>
    </location>
</feature>
<dbReference type="Pfam" id="PF01844">
    <property type="entry name" value="HNH"/>
    <property type="match status" value="1"/>
</dbReference>
<dbReference type="GO" id="GO:0003676">
    <property type="term" value="F:nucleic acid binding"/>
    <property type="evidence" value="ECO:0007669"/>
    <property type="project" value="InterPro"/>
</dbReference>
<evidence type="ECO:0000259" key="1">
    <source>
        <dbReference type="SMART" id="SM00507"/>
    </source>
</evidence>
<dbReference type="InterPro" id="IPR004919">
    <property type="entry name" value="GmrSD_N"/>
</dbReference>
<comment type="caution">
    <text evidence="2">The sequence shown here is derived from an EMBL/GenBank/DDBJ whole genome shotgun (WGS) entry which is preliminary data.</text>
</comment>
<dbReference type="AlphaFoldDB" id="A0A4Q5LHQ9"/>
<dbReference type="InterPro" id="IPR003615">
    <property type="entry name" value="HNH_nuc"/>
</dbReference>
<sequence>MQDLYIAPSVIEDESNADESQHEVLDVKADERKIIWQAKDFSIREFASMTADGELVLQPEYQRNFVASAAISSRLIESVLMDVPIPVIYLAQERDGTYSVIDGQQRLTSFLSFVDGKYPNGDEFKLTGLTVLTELNRLTFSQLSRELQTKIRTTTIHSIIIKKESNEDIKFEIFERLNTGSTKLNEDEIRNTVYRGAYIKLLAELADEPVFHELVRKENFRNRMVYRGMILRFLAVSEKSYLNYKSSMMQFCNKELRDNQNLSPAKAKEYKQRFLHCLDLVKTVFGTKAFRRYIPGTENAPGRWADGQINMALFDLQMNGFVHYSKNDVLRNADYIREAVLDMMANNAEFQMLIGFKTSDTDNVNRRFRMYYDMLENIITDKGYSHRTFSPQLKEKLFKESPVCAISGQQILAIEDAEVDHIVPYSKGGPTTAENAQLVLRYFNRAKNNKAAH</sequence>
<dbReference type="EMBL" id="SEWE01000003">
    <property type="protein sequence ID" value="RYU83822.1"/>
    <property type="molecule type" value="Genomic_DNA"/>
</dbReference>